<name>O66633_AQUAE</name>
<dbReference type="eggNOG" id="COG1924">
    <property type="taxonomic scope" value="Bacteria"/>
</dbReference>
<dbReference type="HOGENOM" id="CLU_045937_0_0_0"/>
<dbReference type="InterPro" id="IPR051805">
    <property type="entry name" value="Dehydratase_Activator_Redct"/>
</dbReference>
<dbReference type="PANTHER" id="PTHR32329">
    <property type="entry name" value="BIFUNCTIONAL PROTEIN [INCLUDES 2-HYDROXYACYL-COA DEHYDRATASE (N-TER) AND ITS ACTIVATOR DOMAIN (C_TERM)-RELATED"/>
    <property type="match status" value="1"/>
</dbReference>
<evidence type="ECO:0000313" key="2">
    <source>
        <dbReference type="EMBL" id="AAC06599.1"/>
    </source>
</evidence>
<dbReference type="Proteomes" id="UP000000798">
    <property type="component" value="Chromosome"/>
</dbReference>
<keyword evidence="3" id="KW-1185">Reference proteome</keyword>
<evidence type="ECO:0000259" key="1">
    <source>
        <dbReference type="Pfam" id="PF09989"/>
    </source>
</evidence>
<dbReference type="KEGG" id="aae:aq_277"/>
<proteinExistence type="predicted"/>
<evidence type="ECO:0000313" key="3">
    <source>
        <dbReference type="Proteomes" id="UP000000798"/>
    </source>
</evidence>
<protein>
    <recommendedName>
        <fullName evidence="1">DUF2229 domain-containing protein</fullName>
    </recommendedName>
</protein>
<dbReference type="eggNOG" id="COG3580">
    <property type="taxonomic scope" value="Bacteria"/>
</dbReference>
<dbReference type="PANTHER" id="PTHR32329:SF2">
    <property type="entry name" value="BIFUNCTIONAL PROTEIN [INCLUDES 2-HYDROXYACYL-COA DEHYDRATASE (N-TER) AND ITS ACTIVATOR DOMAIN (C_TERM)"/>
    <property type="match status" value="1"/>
</dbReference>
<dbReference type="InParanoid" id="O66633"/>
<dbReference type="EnsemblBacteria" id="AAC06599">
    <property type="protein sequence ID" value="AAC06599"/>
    <property type="gene ID" value="aq_277"/>
</dbReference>
<sequence length="472" mass="55504">MTNFIGFENLDKIDYETIRGEETRCHFCKNLCIRTFIDLKVNEEKKRFIIATCDKGEVESKEELKKLLKERSSLQEKYPNFVEISNKLLFKSYKPKKVVKENGIINFFRKKKLEFLKNAVIGIPRVLNVYSYAPFFRTYFEALGVKKVVFSDFTSEELYRRGSKRGSIDPCFPSKVAIAHVHNLLFEKKGVNIIFFPCIRTLQGEIYKAEGHWACPTVSATPEVVKASFTKERDEFRERGVIYLDPVLDLEDTELLERQLYKVFNPLFGITKEENREAVREGLRALEEYRRTLRERAREVLERLEREGKVGVVLLGRPYHNDPGINHEILDEINKRGYPIFTIESLPRDEDILYRIFERDILEGRIEHPMDIRDVWKKCYSENSSMKVWAAKYTARHPNLAGVDLSSFRCGHDAPIYSLIEEILEETNTPYFTFHELDENKPSGSIKIRVETIDYFLKRYEEEVLKRREVAV</sequence>
<gene>
    <name evidence="2" type="ordered locus">aq_277</name>
</gene>
<dbReference type="PIR" id="E70325">
    <property type="entry name" value="E70325"/>
</dbReference>
<feature type="domain" description="DUF2229" evidence="1">
    <location>
        <begin position="121"/>
        <end position="345"/>
    </location>
</feature>
<organism evidence="2 3">
    <name type="scientific">Aquifex aeolicus (strain VF5)</name>
    <dbReference type="NCBI Taxonomy" id="224324"/>
    <lineage>
        <taxon>Bacteria</taxon>
        <taxon>Pseudomonadati</taxon>
        <taxon>Aquificota</taxon>
        <taxon>Aquificia</taxon>
        <taxon>Aquificales</taxon>
        <taxon>Aquificaceae</taxon>
        <taxon>Aquifex</taxon>
    </lineage>
</organism>
<dbReference type="STRING" id="224324.aq_277"/>
<dbReference type="Pfam" id="PF09989">
    <property type="entry name" value="DUF2229"/>
    <property type="match status" value="1"/>
</dbReference>
<reference evidence="2 3" key="1">
    <citation type="journal article" date="1998" name="Nature">
        <title>The complete genome of the hyperthermophilic bacterium Aquifex aeolicus.</title>
        <authorList>
            <person name="Deckert G."/>
            <person name="Warren P.V."/>
            <person name="Gaasterland T."/>
            <person name="Young W.G."/>
            <person name="Lenox A.L."/>
            <person name="Graham D.E."/>
            <person name="Overbeek R."/>
            <person name="Snead M.A."/>
            <person name="Keller M."/>
            <person name="Aujay M."/>
            <person name="Huber R."/>
            <person name="Feldman R.A."/>
            <person name="Short J.M."/>
            <person name="Olson G.J."/>
            <person name="Swanson R.V."/>
        </authorList>
    </citation>
    <scope>NUCLEOTIDE SEQUENCE [LARGE SCALE GENOMIC DNA]</scope>
    <source>
        <strain evidence="2 3">VF5</strain>
    </source>
</reference>
<dbReference type="RefSeq" id="WP_010880131.1">
    <property type="nucleotide sequence ID" value="NC_000918.1"/>
</dbReference>
<accession>O66633</accession>
<dbReference type="EMBL" id="AE000657">
    <property type="protein sequence ID" value="AAC06599.1"/>
    <property type="molecule type" value="Genomic_DNA"/>
</dbReference>
<dbReference type="InterPro" id="IPR018709">
    <property type="entry name" value="CoA_activase_DUF2229"/>
</dbReference>
<dbReference type="AlphaFoldDB" id="O66633"/>